<sequence length="757" mass="82474">MSAATGVLSDTPPGLWAEVGHDLRQLWARIGPTVQYALRVGLAIGLALWLAGFLMLENPISAVTTVLIVANPTPGALISKSMWRIVGTLAGTTLGITLMASFPQQPVLFFAGLASLIGVACGVATLLRFYRAYAAVLTGYTIIIISVSAFTDPDRIFESAMSRLSVVVIGIVSTAIVFQITTLRSPNTATERIEKLLRDVLAQFVTLTAVERDAADPRSDETGQAGAFREFDTSTYSARARLLAQAGAVTEAIDYASSVDYQVNRRAAALHQGVARLLGLLSTHHAAMRAVPSSDAARVLRARVISNRLMRELADMPMEQLLHGDPTVIRQRIRAAVHGIEALALETPDLAGLAAIDTERDILVQLGLAVDNLSDLAWREKGVRLMPLLEWPAALRNMSRGALITLMGCLTWYILHWTAGPNALVYLICASCLLATAPSATKAAVMLSSGTALAVPACYVFRTFMLPQTDGFPLLWLSLYLCLLPGIWIQFHPRYALRGFGYAVFFNVMTQVSNPVRYEDIPLINSWLAYWVACVGIALVFRVILPADQRLDVARLVTALCRAVQRFALLPLRYRVMWLNWEYLQMQRVLRLTMRLSLVERPERVFHVTDAALAAVALGRVVMRLRGLLRLDGRVTLAQEKLVAEALGSLSGLRQDPQATATSLRHAAARLLPPEAARAQAGAAGKARGEEEMRSVSTVRRMAACLVQAAQLIDAVPGFFHKGGPMQQGAEHPLAQADLRQLIMPRVKRPDSRTAGC</sequence>
<accession>A0A967B4P6</accession>
<gene>
    <name evidence="6" type="ORF">GOB87_02255</name>
</gene>
<evidence type="ECO:0000256" key="2">
    <source>
        <dbReference type="ARBA" id="ARBA00022692"/>
    </source>
</evidence>
<feature type="transmembrane region" description="Helical" evidence="5">
    <location>
        <begin position="163"/>
        <end position="183"/>
    </location>
</feature>
<evidence type="ECO:0000256" key="4">
    <source>
        <dbReference type="ARBA" id="ARBA00023136"/>
    </source>
</evidence>
<dbReference type="InterPro" id="IPR006726">
    <property type="entry name" value="PHBA_efflux_AaeB/fusaric-R"/>
</dbReference>
<dbReference type="AlphaFoldDB" id="A0A967B4P6"/>
<proteinExistence type="predicted"/>
<reference evidence="6" key="1">
    <citation type="submission" date="2019-11" db="EMBL/GenBank/DDBJ databases">
        <title>Description of new Acetobacter species.</title>
        <authorList>
            <person name="Cleenwerck I."/>
            <person name="Sombolestani A.S."/>
        </authorList>
    </citation>
    <scope>NUCLEOTIDE SEQUENCE</scope>
    <source>
        <strain evidence="6">LMG 1626</strain>
    </source>
</reference>
<comment type="subcellular location">
    <subcellularLocation>
        <location evidence="1">Membrane</location>
        <topology evidence="1">Multi-pass membrane protein</topology>
    </subcellularLocation>
</comment>
<feature type="transmembrane region" description="Helical" evidence="5">
    <location>
        <begin position="444"/>
        <end position="465"/>
    </location>
</feature>
<feature type="transmembrane region" description="Helical" evidence="5">
    <location>
        <begin position="108"/>
        <end position="127"/>
    </location>
</feature>
<dbReference type="Pfam" id="PF04632">
    <property type="entry name" value="FUSC"/>
    <property type="match status" value="1"/>
</dbReference>
<comment type="caution">
    <text evidence="6">The sequence shown here is derived from an EMBL/GenBank/DDBJ whole genome shotgun (WGS) entry which is preliminary data.</text>
</comment>
<evidence type="ECO:0000256" key="1">
    <source>
        <dbReference type="ARBA" id="ARBA00004141"/>
    </source>
</evidence>
<keyword evidence="4 5" id="KW-0472">Membrane</keyword>
<dbReference type="EMBL" id="WOTH01000003">
    <property type="protein sequence ID" value="NHO52785.1"/>
    <property type="molecule type" value="Genomic_DNA"/>
</dbReference>
<organism evidence="6 7">
    <name type="scientific">Acetobacter estunensis</name>
    <dbReference type="NCBI Taxonomy" id="104097"/>
    <lineage>
        <taxon>Bacteria</taxon>
        <taxon>Pseudomonadati</taxon>
        <taxon>Pseudomonadota</taxon>
        <taxon>Alphaproteobacteria</taxon>
        <taxon>Acetobacterales</taxon>
        <taxon>Acetobacteraceae</taxon>
        <taxon>Acetobacter</taxon>
    </lineage>
</organism>
<keyword evidence="7" id="KW-1185">Reference proteome</keyword>
<evidence type="ECO:0000256" key="5">
    <source>
        <dbReference type="SAM" id="Phobius"/>
    </source>
</evidence>
<name>A0A967B4P6_9PROT</name>
<feature type="transmembrane region" description="Helical" evidence="5">
    <location>
        <begin position="132"/>
        <end position="151"/>
    </location>
</feature>
<evidence type="ECO:0000313" key="6">
    <source>
        <dbReference type="EMBL" id="NHO52785.1"/>
    </source>
</evidence>
<feature type="transmembrane region" description="Helical" evidence="5">
    <location>
        <begin position="85"/>
        <end position="102"/>
    </location>
</feature>
<dbReference type="RefSeq" id="WP_166312931.1">
    <property type="nucleotide sequence ID" value="NZ_WOTH01000003.1"/>
</dbReference>
<protein>
    <submittedName>
        <fullName evidence="6">FUSC family protein</fullName>
    </submittedName>
</protein>
<keyword evidence="3 5" id="KW-1133">Transmembrane helix</keyword>
<dbReference type="GO" id="GO:0005886">
    <property type="term" value="C:plasma membrane"/>
    <property type="evidence" value="ECO:0007669"/>
    <property type="project" value="InterPro"/>
</dbReference>
<dbReference type="Proteomes" id="UP000597459">
    <property type="component" value="Unassembled WGS sequence"/>
</dbReference>
<keyword evidence="2 5" id="KW-0812">Transmembrane</keyword>
<dbReference type="GO" id="GO:0022857">
    <property type="term" value="F:transmembrane transporter activity"/>
    <property type="evidence" value="ECO:0007669"/>
    <property type="project" value="InterPro"/>
</dbReference>
<evidence type="ECO:0000313" key="7">
    <source>
        <dbReference type="Proteomes" id="UP000597459"/>
    </source>
</evidence>
<feature type="transmembrane region" description="Helical" evidence="5">
    <location>
        <begin position="471"/>
        <end position="488"/>
    </location>
</feature>
<feature type="transmembrane region" description="Helical" evidence="5">
    <location>
        <begin position="524"/>
        <end position="545"/>
    </location>
</feature>
<dbReference type="PANTHER" id="PTHR31086">
    <property type="entry name" value="ALUMINUM-ACTIVATED MALATE TRANSPORTER 10"/>
    <property type="match status" value="1"/>
</dbReference>
<evidence type="ECO:0000256" key="3">
    <source>
        <dbReference type="ARBA" id="ARBA00022989"/>
    </source>
</evidence>